<name>A0ABP9NZH3_9BACT</name>
<dbReference type="SMART" id="SM00450">
    <property type="entry name" value="RHOD"/>
    <property type="match status" value="1"/>
</dbReference>
<accession>A0ABP9NZH3</accession>
<organism evidence="2 3">
    <name type="scientific">Prosthecobacter algae</name>
    <dbReference type="NCBI Taxonomy" id="1144682"/>
    <lineage>
        <taxon>Bacteria</taxon>
        <taxon>Pseudomonadati</taxon>
        <taxon>Verrucomicrobiota</taxon>
        <taxon>Verrucomicrobiia</taxon>
        <taxon>Verrucomicrobiales</taxon>
        <taxon>Verrucomicrobiaceae</taxon>
        <taxon>Prosthecobacter</taxon>
    </lineage>
</organism>
<dbReference type="CDD" id="cd00158">
    <property type="entry name" value="RHOD"/>
    <property type="match status" value="1"/>
</dbReference>
<keyword evidence="3" id="KW-1185">Reference proteome</keyword>
<dbReference type="PANTHER" id="PTHR43031:SF1">
    <property type="entry name" value="PYRIDINE NUCLEOTIDE-DISULPHIDE OXIDOREDUCTASE"/>
    <property type="match status" value="1"/>
</dbReference>
<sequence>MAEAEVNQRLQRVPTVKMMPVFMRRLLLLLTLSLAACKPASPPVVATEPPPVILPASARELKPAEAATWMAANPEALILDLRMPEEITREGKLPGSQNHDFLQDTTQEYLATLDRTRPCLLYCALGGRSTHTAVQMHHLGFTQIMILKGGLDAWLKEGRSVVKQQP</sequence>
<evidence type="ECO:0000259" key="1">
    <source>
        <dbReference type="PROSITE" id="PS50206"/>
    </source>
</evidence>
<dbReference type="Gene3D" id="3.40.250.10">
    <property type="entry name" value="Rhodanese-like domain"/>
    <property type="match status" value="1"/>
</dbReference>
<dbReference type="Proteomes" id="UP001499852">
    <property type="component" value="Unassembled WGS sequence"/>
</dbReference>
<dbReference type="PANTHER" id="PTHR43031">
    <property type="entry name" value="FAD-DEPENDENT OXIDOREDUCTASE"/>
    <property type="match status" value="1"/>
</dbReference>
<dbReference type="InterPro" id="IPR036873">
    <property type="entry name" value="Rhodanese-like_dom_sf"/>
</dbReference>
<dbReference type="SUPFAM" id="SSF52821">
    <property type="entry name" value="Rhodanese/Cell cycle control phosphatase"/>
    <property type="match status" value="1"/>
</dbReference>
<gene>
    <name evidence="2" type="ORF">GCM10023213_06330</name>
</gene>
<protein>
    <recommendedName>
        <fullName evidence="1">Rhodanese domain-containing protein</fullName>
    </recommendedName>
</protein>
<dbReference type="InterPro" id="IPR050229">
    <property type="entry name" value="GlpE_sulfurtransferase"/>
</dbReference>
<dbReference type="EMBL" id="BAABIA010000001">
    <property type="protein sequence ID" value="GAA5134504.1"/>
    <property type="molecule type" value="Genomic_DNA"/>
</dbReference>
<feature type="domain" description="Rhodanese" evidence="1">
    <location>
        <begin position="72"/>
        <end position="163"/>
    </location>
</feature>
<evidence type="ECO:0000313" key="3">
    <source>
        <dbReference type="Proteomes" id="UP001499852"/>
    </source>
</evidence>
<evidence type="ECO:0000313" key="2">
    <source>
        <dbReference type="EMBL" id="GAA5134504.1"/>
    </source>
</evidence>
<comment type="caution">
    <text evidence="2">The sequence shown here is derived from an EMBL/GenBank/DDBJ whole genome shotgun (WGS) entry which is preliminary data.</text>
</comment>
<dbReference type="InterPro" id="IPR001763">
    <property type="entry name" value="Rhodanese-like_dom"/>
</dbReference>
<dbReference type="PROSITE" id="PS50206">
    <property type="entry name" value="RHODANESE_3"/>
    <property type="match status" value="1"/>
</dbReference>
<reference evidence="3" key="1">
    <citation type="journal article" date="2019" name="Int. J. Syst. Evol. Microbiol.">
        <title>The Global Catalogue of Microorganisms (GCM) 10K type strain sequencing project: providing services to taxonomists for standard genome sequencing and annotation.</title>
        <authorList>
            <consortium name="The Broad Institute Genomics Platform"/>
            <consortium name="The Broad Institute Genome Sequencing Center for Infectious Disease"/>
            <person name="Wu L."/>
            <person name="Ma J."/>
        </authorList>
    </citation>
    <scope>NUCLEOTIDE SEQUENCE [LARGE SCALE GENOMIC DNA]</scope>
    <source>
        <strain evidence="3">JCM 18053</strain>
    </source>
</reference>
<proteinExistence type="predicted"/>
<dbReference type="Pfam" id="PF00581">
    <property type="entry name" value="Rhodanese"/>
    <property type="match status" value="1"/>
</dbReference>